<sequence>MRLNRILYGAGAVALAMSFTTATPAYAEPVQACVRPDGTPCPPMAPGCVHENGMPCSGALPDINAACNQNPVVCRWLIG</sequence>
<organism evidence="2 3">
    <name type="scientific">Mycolicibacterium sediminis</name>
    <dbReference type="NCBI Taxonomy" id="1286180"/>
    <lineage>
        <taxon>Bacteria</taxon>
        <taxon>Bacillati</taxon>
        <taxon>Actinomycetota</taxon>
        <taxon>Actinomycetes</taxon>
        <taxon>Mycobacteriales</taxon>
        <taxon>Mycobacteriaceae</taxon>
        <taxon>Mycolicibacterium</taxon>
    </lineage>
</organism>
<evidence type="ECO:0000313" key="3">
    <source>
        <dbReference type="Proteomes" id="UP000467193"/>
    </source>
</evidence>
<name>A0A7I7R0F0_9MYCO</name>
<dbReference type="RefSeq" id="WP_163801143.1">
    <property type="nucleotide sequence ID" value="NZ_AP022588.1"/>
</dbReference>
<dbReference type="EMBL" id="AP022588">
    <property type="protein sequence ID" value="BBY31697.1"/>
    <property type="molecule type" value="Genomic_DNA"/>
</dbReference>
<feature type="chain" id="PRO_5029753892" evidence="1">
    <location>
        <begin position="28"/>
        <end position="79"/>
    </location>
</feature>
<gene>
    <name evidence="2" type="ORF">MSEDJ_57930</name>
</gene>
<keyword evidence="3" id="KW-1185">Reference proteome</keyword>
<feature type="signal peptide" evidence="1">
    <location>
        <begin position="1"/>
        <end position="27"/>
    </location>
</feature>
<dbReference type="Proteomes" id="UP000467193">
    <property type="component" value="Chromosome"/>
</dbReference>
<protein>
    <submittedName>
        <fullName evidence="2">Uncharacterized protein</fullName>
    </submittedName>
</protein>
<dbReference type="KEGG" id="msei:MSEDJ_57930"/>
<proteinExistence type="predicted"/>
<evidence type="ECO:0000313" key="2">
    <source>
        <dbReference type="EMBL" id="BBY31697.1"/>
    </source>
</evidence>
<dbReference type="AlphaFoldDB" id="A0A7I7R0F0"/>
<accession>A0A7I7R0F0</accession>
<keyword evidence="1" id="KW-0732">Signal</keyword>
<evidence type="ECO:0000256" key="1">
    <source>
        <dbReference type="SAM" id="SignalP"/>
    </source>
</evidence>
<reference evidence="2 3" key="1">
    <citation type="journal article" date="2019" name="Emerg. Microbes Infect.">
        <title>Comprehensive subspecies identification of 175 nontuberculous mycobacteria species based on 7547 genomic profiles.</title>
        <authorList>
            <person name="Matsumoto Y."/>
            <person name="Kinjo T."/>
            <person name="Motooka D."/>
            <person name="Nabeya D."/>
            <person name="Jung N."/>
            <person name="Uechi K."/>
            <person name="Horii T."/>
            <person name="Iida T."/>
            <person name="Fujita J."/>
            <person name="Nakamura S."/>
        </authorList>
    </citation>
    <scope>NUCLEOTIDE SEQUENCE [LARGE SCALE GENOMIC DNA]</scope>
    <source>
        <strain evidence="2 3">JCM 17899</strain>
    </source>
</reference>